<evidence type="ECO:0000256" key="4">
    <source>
        <dbReference type="ARBA" id="ARBA00023163"/>
    </source>
</evidence>
<dbReference type="Pfam" id="PF00126">
    <property type="entry name" value="HTH_1"/>
    <property type="match status" value="1"/>
</dbReference>
<comment type="similarity">
    <text evidence="1">Belongs to the LysR transcriptional regulatory family.</text>
</comment>
<dbReference type="EMBL" id="OFSQ01000007">
    <property type="protein sequence ID" value="SOY45942.1"/>
    <property type="molecule type" value="Genomic_DNA"/>
</dbReference>
<dbReference type="PRINTS" id="PR00039">
    <property type="entry name" value="HTHLYSR"/>
</dbReference>
<dbReference type="PROSITE" id="PS50931">
    <property type="entry name" value="HTH_LYSR"/>
    <property type="match status" value="1"/>
</dbReference>
<dbReference type="GO" id="GO:0003677">
    <property type="term" value="F:DNA binding"/>
    <property type="evidence" value="ECO:0007669"/>
    <property type="project" value="UniProtKB-KW"/>
</dbReference>
<dbReference type="InterPro" id="IPR036390">
    <property type="entry name" value="WH_DNA-bd_sf"/>
</dbReference>
<evidence type="ECO:0000256" key="2">
    <source>
        <dbReference type="ARBA" id="ARBA00023015"/>
    </source>
</evidence>
<evidence type="ECO:0000259" key="5">
    <source>
        <dbReference type="PROSITE" id="PS50931"/>
    </source>
</evidence>
<evidence type="ECO:0000313" key="6">
    <source>
        <dbReference type="EMBL" id="SOY45942.1"/>
    </source>
</evidence>
<dbReference type="InterPro" id="IPR036388">
    <property type="entry name" value="WH-like_DNA-bd_sf"/>
</dbReference>
<evidence type="ECO:0000256" key="1">
    <source>
        <dbReference type="ARBA" id="ARBA00009437"/>
    </source>
</evidence>
<dbReference type="InterPro" id="IPR050950">
    <property type="entry name" value="HTH-type_LysR_regulators"/>
</dbReference>
<dbReference type="InterPro" id="IPR005119">
    <property type="entry name" value="LysR_subst-bd"/>
</dbReference>
<dbReference type="AlphaFoldDB" id="A0A975ZYH7"/>
<proteinExistence type="inferred from homology"/>
<evidence type="ECO:0000313" key="7">
    <source>
        <dbReference type="Proteomes" id="UP000256780"/>
    </source>
</evidence>
<keyword evidence="2" id="KW-0805">Transcription regulation</keyword>
<dbReference type="PANTHER" id="PTHR30419:SF8">
    <property type="entry name" value="NITROGEN ASSIMILATION TRANSCRIPTIONAL ACTIVATOR-RELATED"/>
    <property type="match status" value="1"/>
</dbReference>
<dbReference type="SUPFAM" id="SSF53850">
    <property type="entry name" value="Periplasmic binding protein-like II"/>
    <property type="match status" value="1"/>
</dbReference>
<keyword evidence="3" id="KW-0238">DNA-binding</keyword>
<dbReference type="GO" id="GO:0005829">
    <property type="term" value="C:cytosol"/>
    <property type="evidence" value="ECO:0007669"/>
    <property type="project" value="TreeGrafter"/>
</dbReference>
<dbReference type="Proteomes" id="UP000256780">
    <property type="component" value="Chromosome CBM2587_a"/>
</dbReference>
<reference evidence="6 7" key="1">
    <citation type="submission" date="2018-01" db="EMBL/GenBank/DDBJ databases">
        <authorList>
            <person name="Clerissi C."/>
        </authorList>
    </citation>
    <scope>NUCLEOTIDE SEQUENCE [LARGE SCALE GENOMIC DNA]</scope>
    <source>
        <strain evidence="6">Cupriavidus sp. LMG 19464</strain>
    </source>
</reference>
<name>A0A975ZYH7_9BURK</name>
<dbReference type="InterPro" id="IPR000847">
    <property type="entry name" value="LysR_HTH_N"/>
</dbReference>
<keyword evidence="4" id="KW-0804">Transcription</keyword>
<evidence type="ECO:0000256" key="3">
    <source>
        <dbReference type="ARBA" id="ARBA00023125"/>
    </source>
</evidence>
<dbReference type="Pfam" id="PF03466">
    <property type="entry name" value="LysR_substrate"/>
    <property type="match status" value="1"/>
</dbReference>
<dbReference type="PANTHER" id="PTHR30419">
    <property type="entry name" value="HTH-TYPE TRANSCRIPTIONAL REGULATOR YBHD"/>
    <property type="match status" value="1"/>
</dbReference>
<dbReference type="OrthoDB" id="5914299at2"/>
<dbReference type="Gene3D" id="1.10.10.10">
    <property type="entry name" value="Winged helix-like DNA-binding domain superfamily/Winged helix DNA-binding domain"/>
    <property type="match status" value="1"/>
</dbReference>
<gene>
    <name evidence="6" type="ORF">CBM2587_A150010</name>
</gene>
<feature type="domain" description="HTH lysR-type" evidence="5">
    <location>
        <begin position="19"/>
        <end position="76"/>
    </location>
</feature>
<dbReference type="GO" id="GO:0003700">
    <property type="term" value="F:DNA-binding transcription factor activity"/>
    <property type="evidence" value="ECO:0007669"/>
    <property type="project" value="InterPro"/>
</dbReference>
<accession>A0A975ZYH7</accession>
<protein>
    <submittedName>
        <fullName evidence="6">LysR family transcriptional regulator</fullName>
    </submittedName>
</protein>
<organism evidence="6 7">
    <name type="scientific">Cupriavidus taiwanensis</name>
    <dbReference type="NCBI Taxonomy" id="164546"/>
    <lineage>
        <taxon>Bacteria</taxon>
        <taxon>Pseudomonadati</taxon>
        <taxon>Pseudomonadota</taxon>
        <taxon>Betaproteobacteria</taxon>
        <taxon>Burkholderiales</taxon>
        <taxon>Burkholderiaceae</taxon>
        <taxon>Cupriavidus</taxon>
    </lineage>
</organism>
<dbReference type="Gene3D" id="3.40.190.290">
    <property type="match status" value="1"/>
</dbReference>
<comment type="caution">
    <text evidence="6">The sequence shown here is derived from an EMBL/GenBank/DDBJ whole genome shotgun (WGS) entry which is preliminary data.</text>
</comment>
<sequence length="329" mass="36050">MKLGAGTMDDLYHHLLRKLRLRHFELLGHLGEVGTVHAAAKRMHLTQPAVSRMIQEIEEIFGGPLFDRTARGISPNHIGLALMRRCGMLVAELAAAQQEATVMRAGASGLLRIGTFSGSTSLPQGVVELRRRMPNVFVQIREGQVSQLIADLLQGEIDCIVGALAPDELNNERLDQLRVEVLAEDRMCVVASRTHPLARRKKINWTQLAGQQWILPPRGSLLRRAVIAACLTEGITPPQPCIECLSPLTVLTLIRMDPRCIGPMRVQQAEEEVRINRSLVILDVQRCAAIPPLTMITRAATGMRELVTALKSCLVDSVGGNATKPTISG</sequence>
<dbReference type="SUPFAM" id="SSF46785">
    <property type="entry name" value="Winged helix' DNA-binding domain"/>
    <property type="match status" value="1"/>
</dbReference>